<dbReference type="SUPFAM" id="SSF56529">
    <property type="entry name" value="FAH"/>
    <property type="match status" value="1"/>
</dbReference>
<evidence type="ECO:0000313" key="4">
    <source>
        <dbReference type="Proteomes" id="UP000248259"/>
    </source>
</evidence>
<evidence type="ECO:0000256" key="1">
    <source>
        <dbReference type="ARBA" id="ARBA00022723"/>
    </source>
</evidence>
<reference evidence="3 4" key="1">
    <citation type="submission" date="2018-06" db="EMBL/GenBank/DDBJ databases">
        <title>Azoarcus communis strain SWub3 genome.</title>
        <authorList>
            <person name="Zorraquino Salvo V."/>
            <person name="Toubiana D."/>
            <person name="Blumwald E."/>
        </authorList>
    </citation>
    <scope>NUCLEOTIDE SEQUENCE [LARGE SCALE GENOMIC DNA]</scope>
    <source>
        <strain evidence="3 4">SWub3</strain>
    </source>
</reference>
<gene>
    <name evidence="3" type="ORF">DNK49_05285</name>
</gene>
<sequence length="241" mass="25904">METSAVSQPDSNPFLFPPTIPSVAIDGSTDRFPVRRVYCIGRNYADHAREMGHDPDREPPFFFTKQADSLLPDGALLPYPVQTQDLHHEIELVVAIGRGGSNIAPAAALEHVFGYAVGLDMTRRDLQAEAKRLGRPWEIGKAFDGAAPCSAILPAARIGHPAQGAIWLEVNGQPRQRGDLADMIWPVAELVAHMSRYFRLEAGDLIYTGTPAGVGAVQVGDRLHGGVDGVATLSVEIGPPV</sequence>
<keyword evidence="3" id="KW-0378">Hydrolase</keyword>
<dbReference type="AlphaFoldDB" id="A0A323UYS4"/>
<evidence type="ECO:0000313" key="3">
    <source>
        <dbReference type="EMBL" id="PZA17932.1"/>
    </source>
</evidence>
<name>A0A323UYS4_9RHOO</name>
<dbReference type="PANTHER" id="PTHR11820">
    <property type="entry name" value="ACYLPYRUVASE"/>
    <property type="match status" value="1"/>
</dbReference>
<dbReference type="OrthoDB" id="9805307at2"/>
<keyword evidence="4" id="KW-1185">Reference proteome</keyword>
<dbReference type="PANTHER" id="PTHR11820:SF90">
    <property type="entry name" value="FLUTATHIONE S-TRANSFERASE"/>
    <property type="match status" value="1"/>
</dbReference>
<dbReference type="GO" id="GO:0046872">
    <property type="term" value="F:metal ion binding"/>
    <property type="evidence" value="ECO:0007669"/>
    <property type="project" value="UniProtKB-KW"/>
</dbReference>
<protein>
    <submittedName>
        <fullName evidence="3">FAA hydrolase family protein</fullName>
    </submittedName>
</protein>
<dbReference type="InterPro" id="IPR011234">
    <property type="entry name" value="Fumarylacetoacetase-like_C"/>
</dbReference>
<dbReference type="Gene3D" id="3.90.850.10">
    <property type="entry name" value="Fumarylacetoacetase-like, C-terminal domain"/>
    <property type="match status" value="1"/>
</dbReference>
<proteinExistence type="predicted"/>
<organism evidence="3 4">
    <name type="scientific">Parazoarcus communis SWub3 = DSM 12120</name>
    <dbReference type="NCBI Taxonomy" id="1121029"/>
    <lineage>
        <taxon>Bacteria</taxon>
        <taxon>Pseudomonadati</taxon>
        <taxon>Pseudomonadota</taxon>
        <taxon>Betaproteobacteria</taxon>
        <taxon>Rhodocyclales</taxon>
        <taxon>Zoogloeaceae</taxon>
        <taxon>Parazoarcus</taxon>
    </lineage>
</organism>
<accession>A0A323UYS4</accession>
<dbReference type="Pfam" id="PF01557">
    <property type="entry name" value="FAA_hydrolase"/>
    <property type="match status" value="1"/>
</dbReference>
<evidence type="ECO:0000259" key="2">
    <source>
        <dbReference type="Pfam" id="PF01557"/>
    </source>
</evidence>
<feature type="domain" description="Fumarylacetoacetase-like C-terminal" evidence="2">
    <location>
        <begin position="37"/>
        <end position="234"/>
    </location>
</feature>
<dbReference type="Proteomes" id="UP000248259">
    <property type="component" value="Unassembled WGS sequence"/>
</dbReference>
<comment type="caution">
    <text evidence="3">The sequence shown here is derived from an EMBL/GenBank/DDBJ whole genome shotgun (WGS) entry which is preliminary data.</text>
</comment>
<keyword evidence="1" id="KW-0479">Metal-binding</keyword>
<dbReference type="InterPro" id="IPR036663">
    <property type="entry name" value="Fumarylacetoacetase_C_sf"/>
</dbReference>
<dbReference type="EMBL" id="QKOE01000002">
    <property type="protein sequence ID" value="PZA17932.1"/>
    <property type="molecule type" value="Genomic_DNA"/>
</dbReference>
<dbReference type="GO" id="GO:0018773">
    <property type="term" value="F:acetylpyruvate hydrolase activity"/>
    <property type="evidence" value="ECO:0007669"/>
    <property type="project" value="TreeGrafter"/>
</dbReference>